<protein>
    <submittedName>
        <fullName evidence="1">Uncharacterized protein</fullName>
    </submittedName>
</protein>
<accession>A7HLT4</accession>
<dbReference type="RefSeq" id="WP_011994182.1">
    <property type="nucleotide sequence ID" value="NC_009718.1"/>
</dbReference>
<evidence type="ECO:0000313" key="1">
    <source>
        <dbReference type="EMBL" id="ABS60867.1"/>
    </source>
</evidence>
<sequence>MIILSAEPSFIDEYEPEIFITTTIKGHHFAVPYTLYFDGLKLHIYHFKELKYTIDKKIDIKYDKYIFRILIGNEIGIAENYVKLPPDIFICFDKTSYPSKYFYRKAQMWIGAQISKTNVFGQVIYTNAVNRVLFSPKAEINEGIIFEGTTHVVIDDSYFTKQESKNKHTIWHVKKSKGENNNDNEKEK</sequence>
<dbReference type="EMBL" id="CP000771">
    <property type="protein sequence ID" value="ABS60867.1"/>
    <property type="molecule type" value="Genomic_DNA"/>
</dbReference>
<dbReference type="HOGENOM" id="CLU_1439135_0_0_0"/>
<dbReference type="AlphaFoldDB" id="A7HLT4"/>
<name>A7HLT4_FERNB</name>
<evidence type="ECO:0000313" key="2">
    <source>
        <dbReference type="Proteomes" id="UP000002415"/>
    </source>
</evidence>
<dbReference type="KEGG" id="fno:Fnod_1017"/>
<reference evidence="1 2" key="2">
    <citation type="journal article" date="2009" name="Proc. Natl. Acad. Sci. U.S.A.">
        <title>On the chimeric nature, thermophilic origin, and phylogenetic placement of the Thermotogales.</title>
        <authorList>
            <person name="Zhaxybayeva O."/>
            <person name="Swithers K.S."/>
            <person name="Lapierre P."/>
            <person name="Fournier G.P."/>
            <person name="Bickhart D.M."/>
            <person name="DeBoy R.T."/>
            <person name="Nelson K.E."/>
            <person name="Nesbo C.L."/>
            <person name="Doolittle W.F."/>
            <person name="Gogarten J.P."/>
            <person name="Noll K.M."/>
        </authorList>
    </citation>
    <scope>NUCLEOTIDE SEQUENCE [LARGE SCALE GENOMIC DNA]</scope>
    <source>
        <strain evidence="2">ATCC 35602 / DSM 5306 / Rt17-B1</strain>
    </source>
</reference>
<proteinExistence type="predicted"/>
<reference evidence="1 2" key="1">
    <citation type="submission" date="2007-07" db="EMBL/GenBank/DDBJ databases">
        <title>Complete sequence of Fervidobacterium nodosum Rt17-B1.</title>
        <authorList>
            <consortium name="US DOE Joint Genome Institute"/>
            <person name="Copeland A."/>
            <person name="Lucas S."/>
            <person name="Lapidus A."/>
            <person name="Barry K."/>
            <person name="Glavina del Rio T."/>
            <person name="Dalin E."/>
            <person name="Tice H."/>
            <person name="Pitluck S."/>
            <person name="Saunders E."/>
            <person name="Brettin T."/>
            <person name="Bruce D."/>
            <person name="Detter J.C."/>
            <person name="Han C."/>
            <person name="Schmutz J."/>
            <person name="Larimer F."/>
            <person name="Land M."/>
            <person name="Hauser L."/>
            <person name="Kyrpides N."/>
            <person name="Mikhailova N."/>
            <person name="Nelson K."/>
            <person name="Gogarten J.P."/>
            <person name="Noll K."/>
            <person name="Richardson P."/>
        </authorList>
    </citation>
    <scope>NUCLEOTIDE SEQUENCE [LARGE SCALE GENOMIC DNA]</scope>
    <source>
        <strain evidence="2">ATCC 35602 / DSM 5306 / Rt17-B1</strain>
    </source>
</reference>
<gene>
    <name evidence="1" type="ordered locus">Fnod_1017</name>
</gene>
<organism evidence="1 2">
    <name type="scientific">Fervidobacterium nodosum (strain ATCC 35602 / DSM 5306 / Rt17-B1)</name>
    <dbReference type="NCBI Taxonomy" id="381764"/>
    <lineage>
        <taxon>Bacteria</taxon>
        <taxon>Thermotogati</taxon>
        <taxon>Thermotogota</taxon>
        <taxon>Thermotogae</taxon>
        <taxon>Thermotogales</taxon>
        <taxon>Fervidobacteriaceae</taxon>
        <taxon>Fervidobacterium</taxon>
    </lineage>
</organism>
<dbReference type="Proteomes" id="UP000002415">
    <property type="component" value="Chromosome"/>
</dbReference>
<keyword evidence="2" id="KW-1185">Reference proteome</keyword>
<dbReference type="STRING" id="381764.Fnod_1017"/>
<dbReference type="eggNOG" id="ENOG502ZXQ1">
    <property type="taxonomic scope" value="Bacteria"/>
</dbReference>